<gene>
    <name evidence="1" type="ORF">OVN521_LOCUS45546</name>
</gene>
<proteinExistence type="predicted"/>
<evidence type="ECO:0000313" key="2">
    <source>
        <dbReference type="Proteomes" id="UP000663866"/>
    </source>
</evidence>
<organism evidence="1 2">
    <name type="scientific">Rotaria magnacalcarata</name>
    <dbReference type="NCBI Taxonomy" id="392030"/>
    <lineage>
        <taxon>Eukaryota</taxon>
        <taxon>Metazoa</taxon>
        <taxon>Spiralia</taxon>
        <taxon>Gnathifera</taxon>
        <taxon>Rotifera</taxon>
        <taxon>Eurotatoria</taxon>
        <taxon>Bdelloidea</taxon>
        <taxon>Philodinida</taxon>
        <taxon>Philodinidae</taxon>
        <taxon>Rotaria</taxon>
    </lineage>
</organism>
<dbReference type="EMBL" id="CAJOBG010075253">
    <property type="protein sequence ID" value="CAF4610952.1"/>
    <property type="molecule type" value="Genomic_DNA"/>
</dbReference>
<protein>
    <submittedName>
        <fullName evidence="1">Uncharacterized protein</fullName>
    </submittedName>
</protein>
<dbReference type="Proteomes" id="UP000663866">
    <property type="component" value="Unassembled WGS sequence"/>
</dbReference>
<accession>A0A821CTN3</accession>
<sequence length="106" mass="11682">MHKSASLNSLNLQATFTESVLTSTTNQEVKPNQFSKVARRMAIIPTPHRPTNLSTSAKVQSFTTNTSALMNNKVETAKYINSGDNVLKLLDSKKNSLELLNMIDNS</sequence>
<keyword evidence="2" id="KW-1185">Reference proteome</keyword>
<comment type="caution">
    <text evidence="1">The sequence shown here is derived from an EMBL/GenBank/DDBJ whole genome shotgun (WGS) entry which is preliminary data.</text>
</comment>
<evidence type="ECO:0000313" key="1">
    <source>
        <dbReference type="EMBL" id="CAF4610952.1"/>
    </source>
</evidence>
<feature type="non-terminal residue" evidence="1">
    <location>
        <position position="106"/>
    </location>
</feature>
<dbReference type="AlphaFoldDB" id="A0A821CTN3"/>
<name>A0A821CTN3_9BILA</name>
<reference evidence="1" key="1">
    <citation type="submission" date="2021-02" db="EMBL/GenBank/DDBJ databases">
        <authorList>
            <person name="Nowell W R."/>
        </authorList>
    </citation>
    <scope>NUCLEOTIDE SEQUENCE</scope>
</reference>